<dbReference type="InterPro" id="IPR011009">
    <property type="entry name" value="Kinase-like_dom_sf"/>
</dbReference>
<dbReference type="AlphaFoldDB" id="A0A0M4EWM6"/>
<dbReference type="InterPro" id="IPR015897">
    <property type="entry name" value="CHK_kinase-like"/>
</dbReference>
<dbReference type="InterPro" id="IPR031961">
    <property type="entry name" value="DUF4780"/>
</dbReference>
<evidence type="ECO:0000313" key="3">
    <source>
        <dbReference type="Proteomes" id="UP000494163"/>
    </source>
</evidence>
<sequence length="1118" mass="127972">MAAEAKTEPPVNKVPDWVQGELFVDVLKKSVKGFSKVKSFKANAGTAAGENYATIMLRINIDIELKDGKDMSVSYMLKLPHQLEMYQQMMKLNNIFETENYSYKEVVPELEQLYRDVGVDVKFGAVAYELNGAKTDNILLEDLAPKGFKNSNRIKGLDQAHTEAALRKLAQWHAASAVRVATKGAYPEKLEVGFYREETRALMDEFNKSISQNFLKCLNTYEGNELYIDHVKSVERKITDQIIKMAKVNPLEFNVLNHGDFWSNNIMFSYDTSGEIDEVYLVDFQMLKYGSVAQDLYYFIFSSTKLEDKVAKFDYYIKFYHDNLVANLKLLKYFKAIPTLRELHKTLWYKGAKAVACANEESLQFLRDTVRNLGELWPGASFDVVRTDQVPRRTKNKDLWINIGHESKCHLLGQLRKLKVVQINLLHSRVPSVDLLWLMDKEMVDVALIQEPWIVGERVCGLGSRAYYLVVSPAAVCPGYPSRRPAGRLDNPCTLEKANHVITDTLSKAFVKSCPSTKVEPQQVVDTGVGQIRKGMRRLYNRARAGNCPADWEPYRLSFKIFKMECRKAKRDLWAAFCEDLTSVKPGLLCDLDGNFARDQESLQLLINTHLPGCLEIPFLKLFKPNRQLWVVNVTIELPLKFNDVLQCLRCQGFGHTLRYCKLQERSVNCGGEHRSNVCKKNMNENENEKAKNFVLIISTMSEQSATNGHVDTKASNLPPWLPRITMENAVRSQIGDFEKIVAVTSHCSSAGDNYSTSMVRLQVEVEQLDHIKKSVSFVLKAQHCNEMMAAILSKLELFHKEEQMYHCILPKFEQLYSDVGKPIQFAPKAYKIDRDLGVDYILLEDLLTKGFKNSNRLMGLDFDHLQQVLQKLAAFHAASACYVEHYGMFSEHFTVGVFSESNRQLLQEFNACGAFLTQLKKWKSVQKIYEKLAKSDDVLVDRLLQDQQVSMKEFNVLNHGDCWNSNLMFLYDAFGKIKETLFVDFQVGKYGSPANDLYYLILSSAAPDIRIAKFDYLVRYYFDHLIENLKLLQYHRPLPKLRSLHASLFRNGLAAFMVVSKVLPVVMLDKPENGANAELYQNDDAKIKAAMYTNPKYVQAMTEILPWMDNRGLLDWQ</sequence>
<evidence type="ECO:0000313" key="2">
    <source>
        <dbReference type="EMBL" id="ALC47967.1"/>
    </source>
</evidence>
<dbReference type="PANTHER" id="PTHR11012:SF6">
    <property type="entry name" value="CHK DOMAIN OV1-RELATED"/>
    <property type="match status" value="1"/>
</dbReference>
<organism evidence="2 3">
    <name type="scientific">Drosophila busckii</name>
    <name type="common">Fruit fly</name>
    <dbReference type="NCBI Taxonomy" id="30019"/>
    <lineage>
        <taxon>Eukaryota</taxon>
        <taxon>Metazoa</taxon>
        <taxon>Ecdysozoa</taxon>
        <taxon>Arthropoda</taxon>
        <taxon>Hexapoda</taxon>
        <taxon>Insecta</taxon>
        <taxon>Pterygota</taxon>
        <taxon>Neoptera</taxon>
        <taxon>Endopterygota</taxon>
        <taxon>Diptera</taxon>
        <taxon>Brachycera</taxon>
        <taxon>Muscomorpha</taxon>
        <taxon>Ephydroidea</taxon>
        <taxon>Drosophilidae</taxon>
        <taxon>Drosophila</taxon>
    </lineage>
</organism>
<dbReference type="Proteomes" id="UP000494163">
    <property type="component" value="Chromosome 3R"/>
</dbReference>
<reference evidence="2 3" key="1">
    <citation type="submission" date="2015-08" db="EMBL/GenBank/DDBJ databases">
        <title>Ancestral chromatin configuration constrains chromatin evolution on differentiating sex chromosomes in Drosophila.</title>
        <authorList>
            <person name="Zhou Q."/>
            <person name="Bachtrog D."/>
        </authorList>
    </citation>
    <scope>NUCLEOTIDE SEQUENCE [LARGE SCALE GENOMIC DNA]</scope>
    <source>
        <tissue evidence="2">Whole larvae</tissue>
    </source>
</reference>
<proteinExistence type="predicted"/>
<keyword evidence="3" id="KW-1185">Reference proteome</keyword>
<protein>
    <submittedName>
        <fullName evidence="2">CG31087</fullName>
    </submittedName>
</protein>
<dbReference type="SMART" id="SM00587">
    <property type="entry name" value="CHK"/>
    <property type="match status" value="2"/>
</dbReference>
<name>A0A0M4EWM6_DROBS</name>
<accession>A0A0M4EWM6</accession>
<dbReference type="EMBL" id="CP012526">
    <property type="protein sequence ID" value="ALC47967.1"/>
    <property type="molecule type" value="Genomic_DNA"/>
</dbReference>
<feature type="domain" description="CHK kinase-like" evidence="1">
    <location>
        <begin position="138"/>
        <end position="330"/>
    </location>
</feature>
<dbReference type="InterPro" id="IPR004119">
    <property type="entry name" value="EcKL"/>
</dbReference>
<dbReference type="OMA" id="HINSYIW"/>
<dbReference type="Pfam" id="PF02958">
    <property type="entry name" value="EcKL"/>
    <property type="match status" value="2"/>
</dbReference>
<dbReference type="SUPFAM" id="SSF56112">
    <property type="entry name" value="Protein kinase-like (PK-like)"/>
    <property type="match status" value="2"/>
</dbReference>
<dbReference type="Gene3D" id="3.90.1200.10">
    <property type="match status" value="2"/>
</dbReference>
<dbReference type="Pfam" id="PF16012">
    <property type="entry name" value="DUF4780"/>
    <property type="match status" value="1"/>
</dbReference>
<dbReference type="PANTHER" id="PTHR11012">
    <property type="entry name" value="PROTEIN KINASE-LIKE DOMAIN-CONTAINING"/>
    <property type="match status" value="1"/>
</dbReference>
<dbReference type="OrthoDB" id="191037at2759"/>
<feature type="domain" description="CHK kinase-like" evidence="1">
    <location>
        <begin position="842"/>
        <end position="1032"/>
    </location>
</feature>
<gene>
    <name evidence="2" type="ORF">Dbus_chr3Rg2717</name>
</gene>
<evidence type="ECO:0000259" key="1">
    <source>
        <dbReference type="SMART" id="SM00587"/>
    </source>
</evidence>